<dbReference type="InterPro" id="IPR011006">
    <property type="entry name" value="CheY-like_superfamily"/>
</dbReference>
<sequence>MVKNLRSAGVKTPIIMLSTEGSATTAAAAKAAGANGLVVKPFKSDLLVAAVMKLAR</sequence>
<organism evidence="2">
    <name type="scientific">freshwater metagenome</name>
    <dbReference type="NCBI Taxonomy" id="449393"/>
    <lineage>
        <taxon>unclassified sequences</taxon>
        <taxon>metagenomes</taxon>
        <taxon>ecological metagenomes</taxon>
    </lineage>
</organism>
<evidence type="ECO:0000313" key="2">
    <source>
        <dbReference type="EMBL" id="CAB4761964.1"/>
    </source>
</evidence>
<feature type="domain" description="Response regulatory" evidence="1">
    <location>
        <begin position="1"/>
        <end position="55"/>
    </location>
</feature>
<protein>
    <submittedName>
        <fullName evidence="2">Unannotated protein</fullName>
    </submittedName>
</protein>
<name>A0A6J6URP3_9ZZZZ</name>
<accession>A0A6J6URP3</accession>
<evidence type="ECO:0000259" key="1">
    <source>
        <dbReference type="PROSITE" id="PS50110"/>
    </source>
</evidence>
<dbReference type="EMBL" id="CAEZYZ010000265">
    <property type="protein sequence ID" value="CAB4761964.1"/>
    <property type="molecule type" value="Genomic_DNA"/>
</dbReference>
<dbReference type="InterPro" id="IPR001789">
    <property type="entry name" value="Sig_transdc_resp-reg_receiver"/>
</dbReference>
<dbReference type="SUPFAM" id="SSF52172">
    <property type="entry name" value="CheY-like"/>
    <property type="match status" value="1"/>
</dbReference>
<dbReference type="Gene3D" id="3.40.50.2300">
    <property type="match status" value="1"/>
</dbReference>
<dbReference type="PROSITE" id="PS50110">
    <property type="entry name" value="RESPONSE_REGULATORY"/>
    <property type="match status" value="1"/>
</dbReference>
<reference evidence="2" key="1">
    <citation type="submission" date="2020-05" db="EMBL/GenBank/DDBJ databases">
        <authorList>
            <person name="Chiriac C."/>
            <person name="Salcher M."/>
            <person name="Ghai R."/>
            <person name="Kavagutti S V."/>
        </authorList>
    </citation>
    <scope>NUCLEOTIDE SEQUENCE</scope>
</reference>
<dbReference type="Pfam" id="PF00072">
    <property type="entry name" value="Response_reg"/>
    <property type="match status" value="1"/>
</dbReference>
<proteinExistence type="predicted"/>
<dbReference type="GO" id="GO:0000160">
    <property type="term" value="P:phosphorelay signal transduction system"/>
    <property type="evidence" value="ECO:0007669"/>
    <property type="project" value="InterPro"/>
</dbReference>
<gene>
    <name evidence="2" type="ORF">UFOPK2810_01402</name>
</gene>
<dbReference type="AlphaFoldDB" id="A0A6J6URP3"/>